<comment type="pathway">
    <text evidence="5">Amino-acid biosynthesis; L-methionine biosynthesis via de novo pathway; L-homoserine from L-aspartate: step 3/3.</text>
</comment>
<organism evidence="29 30">
    <name type="scientific">Candidatus Bacteroides merdipullorum</name>
    <dbReference type="NCBI Taxonomy" id="2838474"/>
    <lineage>
        <taxon>Bacteria</taxon>
        <taxon>Pseudomonadati</taxon>
        <taxon>Bacteroidota</taxon>
        <taxon>Bacteroidia</taxon>
        <taxon>Bacteroidales</taxon>
        <taxon>Bacteroidaceae</taxon>
        <taxon>Bacteroides</taxon>
    </lineage>
</organism>
<reference evidence="29" key="1">
    <citation type="journal article" date="2021" name="PeerJ">
        <title>Extensive microbial diversity within the chicken gut microbiome revealed by metagenomics and culture.</title>
        <authorList>
            <person name="Gilroy R."/>
            <person name="Ravi A."/>
            <person name="Getino M."/>
            <person name="Pursley I."/>
            <person name="Horton D.L."/>
            <person name="Alikhan N.F."/>
            <person name="Baker D."/>
            <person name="Gharbi K."/>
            <person name="Hall N."/>
            <person name="Watson M."/>
            <person name="Adriaenssens E.M."/>
            <person name="Foster-Nyarko E."/>
            <person name="Jarju S."/>
            <person name="Secka A."/>
            <person name="Antonio M."/>
            <person name="Oren A."/>
            <person name="Chaudhuri R.R."/>
            <person name="La Ragione R."/>
            <person name="Hildebrand F."/>
            <person name="Pallen M.J."/>
        </authorList>
    </citation>
    <scope>NUCLEOTIDE SEQUENCE</scope>
    <source>
        <strain evidence="29">ChiHjej12B11-24981</strain>
    </source>
</reference>
<evidence type="ECO:0000256" key="25">
    <source>
        <dbReference type="ARBA" id="ARBA00048561"/>
    </source>
</evidence>
<dbReference type="SUPFAM" id="SSF55021">
    <property type="entry name" value="ACT-like"/>
    <property type="match status" value="2"/>
</dbReference>
<dbReference type="GO" id="GO:0004072">
    <property type="term" value="F:aspartate kinase activity"/>
    <property type="evidence" value="ECO:0007669"/>
    <property type="project" value="UniProtKB-EC"/>
</dbReference>
<comment type="catalytic activity">
    <reaction evidence="26">
        <text>L-homoserine + NADP(+) = L-aspartate 4-semialdehyde + NADPH + H(+)</text>
        <dbReference type="Rhea" id="RHEA:15761"/>
        <dbReference type="ChEBI" id="CHEBI:15378"/>
        <dbReference type="ChEBI" id="CHEBI:57476"/>
        <dbReference type="ChEBI" id="CHEBI:57783"/>
        <dbReference type="ChEBI" id="CHEBI:58349"/>
        <dbReference type="ChEBI" id="CHEBI:537519"/>
        <dbReference type="EC" id="1.1.1.3"/>
    </reaction>
    <physiologicalReaction direction="right-to-left" evidence="26">
        <dbReference type="Rhea" id="RHEA:15763"/>
    </physiologicalReaction>
</comment>
<name>A0A9D2A501_9BACE</name>
<evidence type="ECO:0000256" key="23">
    <source>
        <dbReference type="ARBA" id="ARBA00023268"/>
    </source>
</evidence>
<dbReference type="InterPro" id="IPR036291">
    <property type="entry name" value="NAD(P)-bd_dom_sf"/>
</dbReference>
<evidence type="ECO:0000256" key="15">
    <source>
        <dbReference type="ARBA" id="ARBA00022777"/>
    </source>
</evidence>
<evidence type="ECO:0000256" key="1">
    <source>
        <dbReference type="ARBA" id="ARBA00001920"/>
    </source>
</evidence>
<keyword evidence="14" id="KW-0547">Nucleotide-binding</keyword>
<dbReference type="InterPro" id="IPR001048">
    <property type="entry name" value="Asp/Glu/Uridylate_kinase"/>
</dbReference>
<evidence type="ECO:0000256" key="11">
    <source>
        <dbReference type="ARBA" id="ARBA00022679"/>
    </source>
</evidence>
<accession>A0A9D2A501</accession>
<evidence type="ECO:0000256" key="20">
    <source>
        <dbReference type="ARBA" id="ARBA00023053"/>
    </source>
</evidence>
<dbReference type="InterPro" id="IPR018042">
    <property type="entry name" value="Aspartate_kinase_CS"/>
</dbReference>
<dbReference type="SUPFAM" id="SSF55347">
    <property type="entry name" value="Glyceraldehyde-3-phosphate dehydrogenase-like, C-terminal domain"/>
    <property type="match status" value="1"/>
</dbReference>
<dbReference type="PROSITE" id="PS51671">
    <property type="entry name" value="ACT"/>
    <property type="match status" value="1"/>
</dbReference>
<dbReference type="Gene3D" id="3.40.50.720">
    <property type="entry name" value="NAD(P)-binding Rossmann-like Domain"/>
    <property type="match status" value="1"/>
</dbReference>
<comment type="pathway">
    <text evidence="3">Amino-acid biosynthesis; L-methionine biosynthesis via de novo pathway; L-homoserine from L-aspartate: step 1/3.</text>
</comment>
<dbReference type="PROSITE" id="PS00324">
    <property type="entry name" value="ASPARTOKINASE"/>
    <property type="match status" value="1"/>
</dbReference>
<evidence type="ECO:0000256" key="21">
    <source>
        <dbReference type="ARBA" id="ARBA00023154"/>
    </source>
</evidence>
<comment type="caution">
    <text evidence="29">The sequence shown here is derived from an EMBL/GenBank/DDBJ whole genome shotgun (WGS) entry which is preliminary data.</text>
</comment>
<dbReference type="EC" id="1.1.1.3" evidence="29"/>
<dbReference type="InterPro" id="IPR011147">
    <property type="entry name" value="Bifunc_Aspkin/hSer_DH"/>
</dbReference>
<evidence type="ECO:0000256" key="3">
    <source>
        <dbReference type="ARBA" id="ARBA00004986"/>
    </source>
</evidence>
<dbReference type="GO" id="GO:0004412">
    <property type="term" value="F:homoserine dehydrogenase activity"/>
    <property type="evidence" value="ECO:0007669"/>
    <property type="project" value="UniProtKB-EC"/>
</dbReference>
<dbReference type="GO" id="GO:0005524">
    <property type="term" value="F:ATP binding"/>
    <property type="evidence" value="ECO:0007669"/>
    <property type="project" value="UniProtKB-KW"/>
</dbReference>
<dbReference type="InterPro" id="IPR002912">
    <property type="entry name" value="ACT_dom"/>
</dbReference>
<evidence type="ECO:0000256" key="8">
    <source>
        <dbReference type="ARBA" id="ARBA00010046"/>
    </source>
</evidence>
<feature type="domain" description="ACT" evidence="28">
    <location>
        <begin position="397"/>
        <end position="470"/>
    </location>
</feature>
<dbReference type="Pfam" id="PF03447">
    <property type="entry name" value="NAD_binding_3"/>
    <property type="match status" value="1"/>
</dbReference>
<dbReference type="GO" id="GO:0046872">
    <property type="term" value="F:metal ion binding"/>
    <property type="evidence" value="ECO:0007669"/>
    <property type="project" value="UniProtKB-KW"/>
</dbReference>
<comment type="cofactor">
    <cofactor evidence="1">
        <name>a metal cation</name>
        <dbReference type="ChEBI" id="CHEBI:25213"/>
    </cofactor>
</comment>
<dbReference type="InterPro" id="IPR036393">
    <property type="entry name" value="AceGlu_kinase-like_sf"/>
</dbReference>
<evidence type="ECO:0000256" key="22">
    <source>
        <dbReference type="ARBA" id="ARBA00023167"/>
    </source>
</evidence>
<keyword evidence="19" id="KW-0520">NAD</keyword>
<evidence type="ECO:0000256" key="26">
    <source>
        <dbReference type="ARBA" id="ARBA00048841"/>
    </source>
</evidence>
<evidence type="ECO:0000256" key="16">
    <source>
        <dbReference type="ARBA" id="ARBA00022840"/>
    </source>
</evidence>
<keyword evidence="17" id="KW-0521">NADP</keyword>
<gene>
    <name evidence="29" type="primary">thrA</name>
    <name evidence="29" type="ORF">H9819_08310</name>
</gene>
<dbReference type="Proteomes" id="UP000824023">
    <property type="component" value="Unassembled WGS sequence"/>
</dbReference>
<dbReference type="Pfam" id="PF22468">
    <property type="entry name" value="ACT_9"/>
    <property type="match status" value="2"/>
</dbReference>
<evidence type="ECO:0000256" key="9">
    <source>
        <dbReference type="ARBA" id="ARBA00011881"/>
    </source>
</evidence>
<evidence type="ECO:0000256" key="7">
    <source>
        <dbReference type="ARBA" id="ARBA00007952"/>
    </source>
</evidence>
<dbReference type="GO" id="GO:0009090">
    <property type="term" value="P:homoserine biosynthetic process"/>
    <property type="evidence" value="ECO:0007669"/>
    <property type="project" value="UniProtKB-ARBA"/>
</dbReference>
<dbReference type="CDD" id="cd04921">
    <property type="entry name" value="ACT_AKi-HSDH-ThrA-like_1"/>
    <property type="match status" value="1"/>
</dbReference>
<comment type="catalytic activity">
    <reaction evidence="27">
        <text>L-homoserine + NAD(+) = L-aspartate 4-semialdehyde + NADH + H(+)</text>
        <dbReference type="Rhea" id="RHEA:15757"/>
        <dbReference type="ChEBI" id="CHEBI:15378"/>
        <dbReference type="ChEBI" id="CHEBI:57476"/>
        <dbReference type="ChEBI" id="CHEBI:57540"/>
        <dbReference type="ChEBI" id="CHEBI:57945"/>
        <dbReference type="ChEBI" id="CHEBI:537519"/>
        <dbReference type="EC" id="1.1.1.3"/>
    </reaction>
    <physiologicalReaction direction="right-to-left" evidence="27">
        <dbReference type="Rhea" id="RHEA:15759"/>
    </physiologicalReaction>
</comment>
<evidence type="ECO:0000256" key="24">
    <source>
        <dbReference type="ARBA" id="ARBA00044938"/>
    </source>
</evidence>
<dbReference type="InterPro" id="IPR045865">
    <property type="entry name" value="ACT-like_dom_sf"/>
</dbReference>
<keyword evidence="16" id="KW-0067">ATP-binding</keyword>
<evidence type="ECO:0000256" key="13">
    <source>
        <dbReference type="ARBA" id="ARBA00022723"/>
    </source>
</evidence>
<dbReference type="InterPro" id="IPR042199">
    <property type="entry name" value="AsparK_Bifunc_asparK/hSer_DH"/>
</dbReference>
<dbReference type="NCBIfam" id="TIGR00657">
    <property type="entry name" value="asp_kinases"/>
    <property type="match status" value="1"/>
</dbReference>
<comment type="subunit">
    <text evidence="9">Homotetramer.</text>
</comment>
<keyword evidence="15 29" id="KW-0418">Kinase</keyword>
<dbReference type="FunFam" id="3.30.360.10:FF:000006">
    <property type="entry name" value="Bifunctional aspartokinase/homoserine dehydrogenase"/>
    <property type="match status" value="1"/>
</dbReference>
<comment type="similarity">
    <text evidence="7">In the C-terminal section; belongs to the homoserine dehydrogenase family.</text>
</comment>
<keyword evidence="20" id="KW-0915">Sodium</keyword>
<dbReference type="SUPFAM" id="SSF51735">
    <property type="entry name" value="NAD(P)-binding Rossmann-fold domains"/>
    <property type="match status" value="1"/>
</dbReference>
<evidence type="ECO:0000313" key="29">
    <source>
        <dbReference type="EMBL" id="HIZ02232.1"/>
    </source>
</evidence>
<evidence type="ECO:0000256" key="27">
    <source>
        <dbReference type="ARBA" id="ARBA00049031"/>
    </source>
</evidence>
<evidence type="ECO:0000259" key="28">
    <source>
        <dbReference type="PROSITE" id="PS51671"/>
    </source>
</evidence>
<evidence type="ECO:0000256" key="4">
    <source>
        <dbReference type="ARBA" id="ARBA00005056"/>
    </source>
</evidence>
<dbReference type="GO" id="GO:0009086">
    <property type="term" value="P:methionine biosynthetic process"/>
    <property type="evidence" value="ECO:0007669"/>
    <property type="project" value="UniProtKB-KW"/>
</dbReference>
<dbReference type="GO" id="GO:0009088">
    <property type="term" value="P:threonine biosynthetic process"/>
    <property type="evidence" value="ECO:0007669"/>
    <property type="project" value="UniProtKB-KW"/>
</dbReference>
<evidence type="ECO:0000256" key="2">
    <source>
        <dbReference type="ARBA" id="ARBA00004766"/>
    </source>
</evidence>
<dbReference type="InterPro" id="IPR005106">
    <property type="entry name" value="Asp/hSer_DH_NAD-bd"/>
</dbReference>
<evidence type="ECO:0000313" key="30">
    <source>
        <dbReference type="Proteomes" id="UP000824023"/>
    </source>
</evidence>
<dbReference type="FunFam" id="3.30.2130.10:FF:000001">
    <property type="entry name" value="Bifunctional aspartokinase/homoserine dehydrogenase"/>
    <property type="match status" value="1"/>
</dbReference>
<evidence type="ECO:0000256" key="19">
    <source>
        <dbReference type="ARBA" id="ARBA00023027"/>
    </source>
</evidence>
<comment type="similarity">
    <text evidence="8">In the N-terminal section; belongs to the aspartokinase family.</text>
</comment>
<evidence type="ECO:0000256" key="5">
    <source>
        <dbReference type="ARBA" id="ARBA00005062"/>
    </source>
</evidence>
<dbReference type="EC" id="2.7.2.4" evidence="29"/>
<dbReference type="PANTHER" id="PTHR43070:SF3">
    <property type="entry name" value="HOMOSERINE DEHYDROGENASE"/>
    <property type="match status" value="1"/>
</dbReference>
<keyword evidence="22" id="KW-0486">Methionine biosynthesis</keyword>
<evidence type="ECO:0000256" key="6">
    <source>
        <dbReference type="ARBA" id="ARBA00005139"/>
    </source>
</evidence>
<comment type="catalytic activity">
    <reaction evidence="25">
        <text>L-aspartate + ATP = 4-phospho-L-aspartate + ADP</text>
        <dbReference type="Rhea" id="RHEA:23776"/>
        <dbReference type="ChEBI" id="CHEBI:29991"/>
        <dbReference type="ChEBI" id="CHEBI:30616"/>
        <dbReference type="ChEBI" id="CHEBI:57535"/>
        <dbReference type="ChEBI" id="CHEBI:456216"/>
        <dbReference type="EC" id="2.7.2.4"/>
    </reaction>
    <physiologicalReaction direction="left-to-right" evidence="25">
        <dbReference type="Rhea" id="RHEA:23777"/>
    </physiologicalReaction>
</comment>
<dbReference type="Gene3D" id="3.40.1160.10">
    <property type="entry name" value="Acetylglutamate kinase-like"/>
    <property type="match status" value="1"/>
</dbReference>
<keyword evidence="11 29" id="KW-0808">Transferase</keyword>
<evidence type="ECO:0000256" key="10">
    <source>
        <dbReference type="ARBA" id="ARBA00022605"/>
    </source>
</evidence>
<dbReference type="EMBL" id="DXCK01000113">
    <property type="protein sequence ID" value="HIZ02232.1"/>
    <property type="molecule type" value="Genomic_DNA"/>
</dbReference>
<evidence type="ECO:0000256" key="18">
    <source>
        <dbReference type="ARBA" id="ARBA00023002"/>
    </source>
</evidence>
<keyword evidence="21" id="KW-0457">Lysine biosynthesis</keyword>
<dbReference type="CDD" id="cd04257">
    <property type="entry name" value="AAK_AK-HSDH"/>
    <property type="match status" value="1"/>
</dbReference>
<keyword evidence="10" id="KW-0028">Amino-acid biosynthesis</keyword>
<dbReference type="InterPro" id="IPR041743">
    <property type="entry name" value="AK-HSDH_N"/>
</dbReference>
<dbReference type="Pfam" id="PF00742">
    <property type="entry name" value="Homoserine_dh"/>
    <property type="match status" value="1"/>
</dbReference>
<evidence type="ECO:0000256" key="14">
    <source>
        <dbReference type="ARBA" id="ARBA00022741"/>
    </source>
</evidence>
<dbReference type="GO" id="GO:0050661">
    <property type="term" value="F:NADP binding"/>
    <property type="evidence" value="ECO:0007669"/>
    <property type="project" value="InterPro"/>
</dbReference>
<dbReference type="InterPro" id="IPR049638">
    <property type="entry name" value="AK-HD"/>
</dbReference>
<dbReference type="PANTHER" id="PTHR43070">
    <property type="match status" value="1"/>
</dbReference>
<dbReference type="InterPro" id="IPR001341">
    <property type="entry name" value="Asp_kinase"/>
</dbReference>
<dbReference type="InterPro" id="IPR054352">
    <property type="entry name" value="ACT_Aspartokinase"/>
</dbReference>
<comment type="function">
    <text evidence="24">Bifunctional aspartate kinase and homoserine dehydrogenase that catalyzes the first and the third steps toward the synthesis of lysine, methionine and threonine from aspartate.</text>
</comment>
<dbReference type="Pfam" id="PF00696">
    <property type="entry name" value="AA_kinase"/>
    <property type="match status" value="1"/>
</dbReference>
<sequence>MKVMKFGGTSVGSVESILSVKRIVEAEAGREPVIVVVSALGGITDKLIKTSRMAAAGDAAYEDEFREIVSRHVEMVKRVIPEFDAQMTMQRRVGELLNELKDIFQGIYLIKDLSQKTSDTIVSYGERLSSIIAAQLTGARWYDSRSFIKTEKKFSKHVLDTELTNRLVRETFSELPPLVLVPGFIATDKDTGEVTNLGRGGSDYTAAIIAAALDADSLEIWTDVDGFMTADPRVISTAYTINELSYVEATELCNFGAKVVYPPTIYPVCHKNIPILIKNTFNPAGAGTVIKQTVSSPQGKAIKGISSINDTSLITVQGLGMVGVIGVNYRIFKALAKNGISVFLVSQASSENSTSIGVRNADADLACSVLTEEFAKEIEMGEISPMQVERDLATVAIVGENMKHTPGIAGKLFGTLGRNGINVIACAQGASETNISFVVDSRYLRKSLNVIHDSFFLSEYQVLNLFICGIGTVGGKLIEQIRSQRQRLMQENGLQLNVVGIADASRSMFSREGFDLSRFREELKEKGQESDTQRLRDGVIGMNIFNSVFVDCTASPDVAGIYEELLRHNISVVAANKIAASSEYENYLRLKQTARQRGVKYLFETNVGAGLPIINTINDLIHSGDKILKIEAVLSGTLNYIFNQLSADVPFSQTIRMAQQERYSEPDPRIDLSGKDVIRKLVILAREAGYRIEQGDVERHLFVPDDFFEGSLDDFWRKVPSLDADFEARRRRLEAEHKHWRFVARLDGGRASVGLMEVAPGHPFYGLEGSNNIILLTTERYREYPMMIQGYGAGADVTAAGVFADIMSIANV</sequence>
<evidence type="ECO:0000256" key="17">
    <source>
        <dbReference type="ARBA" id="ARBA00022857"/>
    </source>
</evidence>
<evidence type="ECO:0000256" key="12">
    <source>
        <dbReference type="ARBA" id="ARBA00022697"/>
    </source>
</evidence>
<dbReference type="GO" id="GO:0009089">
    <property type="term" value="P:lysine biosynthetic process via diaminopimelate"/>
    <property type="evidence" value="ECO:0007669"/>
    <property type="project" value="UniProtKB-ARBA"/>
</dbReference>
<dbReference type="InterPro" id="IPR001342">
    <property type="entry name" value="HDH_cat"/>
</dbReference>
<keyword evidence="18 29" id="KW-0560">Oxidoreductase</keyword>
<keyword evidence="13" id="KW-0479">Metal-binding</keyword>
<dbReference type="NCBIfam" id="NF006959">
    <property type="entry name" value="PRK09436.1"/>
    <property type="match status" value="1"/>
</dbReference>
<comment type="pathway">
    <text evidence="2">Amino-acid biosynthesis; L-lysine biosynthesis via DAP pathway; (S)-tetrahydrodipicolinate from L-aspartate: step 1/4.</text>
</comment>
<proteinExistence type="inferred from homology"/>
<dbReference type="SUPFAM" id="SSF53633">
    <property type="entry name" value="Carbamate kinase-like"/>
    <property type="match status" value="1"/>
</dbReference>
<keyword evidence="23" id="KW-0511">Multifunctional enzyme</keyword>
<protein>
    <submittedName>
        <fullName evidence="29">Bifunctional aspartate kinase/homoserine dehydrogenase I</fullName>
        <ecNumber evidence="29">1.1.1.3</ecNumber>
        <ecNumber evidence="29">2.7.2.4</ecNumber>
    </submittedName>
</protein>
<dbReference type="AlphaFoldDB" id="A0A9D2A501"/>
<comment type="pathway">
    <text evidence="6">Amino-acid biosynthesis; L-threonine biosynthesis; L-threonine from L-aspartate: step 1/5.</text>
</comment>
<comment type="pathway">
    <text evidence="4">Amino-acid biosynthesis; L-threonine biosynthesis; L-threonine from L-aspartate: step 3/5.</text>
</comment>
<dbReference type="Gene3D" id="1.20.120.1320">
    <property type="entry name" value="Aspartokinase, catalytic domain"/>
    <property type="match status" value="1"/>
</dbReference>
<reference evidence="29" key="2">
    <citation type="submission" date="2021-04" db="EMBL/GenBank/DDBJ databases">
        <authorList>
            <person name="Gilroy R."/>
        </authorList>
    </citation>
    <scope>NUCLEOTIDE SEQUENCE</scope>
    <source>
        <strain evidence="29">ChiHjej12B11-24981</strain>
    </source>
</reference>
<keyword evidence="12" id="KW-0791">Threonine biosynthesis</keyword>
<dbReference type="Gene3D" id="3.30.360.10">
    <property type="entry name" value="Dihydrodipicolinate Reductase, domain 2"/>
    <property type="match status" value="1"/>
</dbReference>
<dbReference type="Gene3D" id="3.30.2130.10">
    <property type="entry name" value="VC0802-like"/>
    <property type="match status" value="1"/>
</dbReference>
<dbReference type="PIRSF" id="PIRSF000727">
    <property type="entry name" value="ThrA"/>
    <property type="match status" value="1"/>
</dbReference>